<dbReference type="PANTHER" id="PTHR36106">
    <property type="entry name" value="ANAEROBIC C4-DICARBOXYLATE TRANSPORTER DCUB"/>
    <property type="match status" value="1"/>
</dbReference>
<organism evidence="11 12">
    <name type="scientific">Campylobacter curvus (strain 525.92)</name>
    <dbReference type="NCBI Taxonomy" id="360105"/>
    <lineage>
        <taxon>Bacteria</taxon>
        <taxon>Pseudomonadati</taxon>
        <taxon>Campylobacterota</taxon>
        <taxon>Epsilonproteobacteria</taxon>
        <taxon>Campylobacterales</taxon>
        <taxon>Campylobacteraceae</taxon>
        <taxon>Campylobacter</taxon>
    </lineage>
</organism>
<evidence type="ECO:0000256" key="7">
    <source>
        <dbReference type="ARBA" id="ARBA00022989"/>
    </source>
</evidence>
<comment type="similarity">
    <text evidence="2">Belongs to the DcuA/DcuB transporter (TC 2.A.13.1) family.</text>
</comment>
<dbReference type="RefSeq" id="WP_011992504.1">
    <property type="nucleotide sequence ID" value="NC_009715.2"/>
</dbReference>
<feature type="transmembrane region" description="Helical" evidence="10">
    <location>
        <begin position="225"/>
        <end position="243"/>
    </location>
</feature>
<feature type="transmembrane region" description="Helical" evidence="10">
    <location>
        <begin position="400"/>
        <end position="419"/>
    </location>
</feature>
<evidence type="ECO:0000256" key="10">
    <source>
        <dbReference type="SAM" id="Phobius"/>
    </source>
</evidence>
<proteinExistence type="inferred from homology"/>
<dbReference type="PANTHER" id="PTHR36106:SF2">
    <property type="entry name" value="C4-DICARBOXYLATE TRANSPORTER DCUA"/>
    <property type="match status" value="1"/>
</dbReference>
<dbReference type="GO" id="GO:0015556">
    <property type="term" value="F:C4-dicarboxylate transmembrane transporter activity"/>
    <property type="evidence" value="ECO:0007669"/>
    <property type="project" value="InterPro"/>
</dbReference>
<dbReference type="Pfam" id="PF03605">
    <property type="entry name" value="DcuA_DcuB"/>
    <property type="match status" value="1"/>
</dbReference>
<feature type="transmembrane region" description="Helical" evidence="10">
    <location>
        <begin position="284"/>
        <end position="306"/>
    </location>
</feature>
<keyword evidence="6 10" id="KW-0812">Transmembrane</keyword>
<dbReference type="NCBIfam" id="TIGR00770">
    <property type="entry name" value="Dcu"/>
    <property type="match status" value="1"/>
</dbReference>
<keyword evidence="7 10" id="KW-1133">Transmembrane helix</keyword>
<evidence type="ECO:0000256" key="3">
    <source>
        <dbReference type="ARBA" id="ARBA00022448"/>
    </source>
</evidence>
<name>A7GZH5_CAMC5</name>
<evidence type="ECO:0000256" key="8">
    <source>
        <dbReference type="ARBA" id="ARBA00023136"/>
    </source>
</evidence>
<dbReference type="EMBL" id="CP000767">
    <property type="protein sequence ID" value="EAU01288.1"/>
    <property type="molecule type" value="Genomic_DNA"/>
</dbReference>
<dbReference type="HOGENOM" id="CLU_036056_1_1_7"/>
<keyword evidence="12" id="KW-1185">Reference proteome</keyword>
<evidence type="ECO:0000256" key="5">
    <source>
        <dbReference type="ARBA" id="ARBA00022519"/>
    </source>
</evidence>
<dbReference type="InterPro" id="IPR004668">
    <property type="entry name" value="Anaer_Dcu_memb_transpt"/>
</dbReference>
<keyword evidence="5" id="KW-0997">Cell inner membrane</keyword>
<feature type="transmembrane region" description="Helical" evidence="10">
    <location>
        <begin position="361"/>
        <end position="380"/>
    </location>
</feature>
<feature type="transmembrane region" description="Helical" evidence="10">
    <location>
        <begin position="255"/>
        <end position="272"/>
    </location>
</feature>
<comment type="subcellular location">
    <subcellularLocation>
        <location evidence="1">Cell inner membrane</location>
        <topology evidence="1">Multi-pass membrane protein</topology>
    </subcellularLocation>
</comment>
<keyword evidence="4" id="KW-1003">Cell membrane</keyword>
<feature type="transmembrane region" description="Helical" evidence="10">
    <location>
        <begin position="162"/>
        <end position="185"/>
    </location>
</feature>
<dbReference type="GO" id="GO:0005886">
    <property type="term" value="C:plasma membrane"/>
    <property type="evidence" value="ECO:0007669"/>
    <property type="project" value="UniProtKB-SubCell"/>
</dbReference>
<evidence type="ECO:0000256" key="9">
    <source>
        <dbReference type="ARBA" id="ARBA00039380"/>
    </source>
</evidence>
<feature type="transmembrane region" description="Helical" evidence="10">
    <location>
        <begin position="6"/>
        <end position="39"/>
    </location>
</feature>
<keyword evidence="3" id="KW-0813">Transport</keyword>
<gene>
    <name evidence="11" type="ORF">CCV52592_0209</name>
</gene>
<dbReference type="AlphaFoldDB" id="A7GZH5"/>
<feature type="transmembrane region" description="Helical" evidence="10">
    <location>
        <begin position="46"/>
        <end position="65"/>
    </location>
</feature>
<evidence type="ECO:0000256" key="2">
    <source>
        <dbReference type="ARBA" id="ARBA00006413"/>
    </source>
</evidence>
<dbReference type="Proteomes" id="UP000006380">
    <property type="component" value="Chromosome"/>
</dbReference>
<sequence length="423" mass="44661">MIEMIVLFGCIVLAARLGGIGVGLAGGLGLVILVFIMGVKPGEIPIAVMLIIMAVILAISVMQRAGGMAYMVKITERILRNHPKYINFLAPASTFILTVLTGTGYSAMTVLNVIQQVAKENGVRPSQPLSSAVVASQLAITASPISAATAALYLTLEPMGVSFGSALMVIVPSAAIAALVAAFVASKQGVELKDDPIFQERVKKGLVSFESPEEKTARTTKEAKISVWLFLASVVFIVIMLLFKKQIGHDLSSRDIIVITMLFVAFVMVFPCKVPLEDIKKSSIFVSGAESFIVVLGITWLSSTAIGVHIPAVKEMAGELLKEYPALLAVIFFGTSAVLFSQGATAALLMPIAASLGVDAGTILASFVAVSALYITNIYPTTAFAISTDDTGSFIINHPFFLPGLLSIVVSVPFGFFLAKIVL</sequence>
<dbReference type="OrthoDB" id="9770910at2"/>
<protein>
    <recommendedName>
        <fullName evidence="9">C4-dicarboxylate transporter DcuA</fullName>
    </recommendedName>
</protein>
<accession>A7GZH5</accession>
<feature type="transmembrane region" description="Helical" evidence="10">
    <location>
        <begin position="326"/>
        <end position="349"/>
    </location>
</feature>
<dbReference type="PIRSF" id="PIRSF004539">
    <property type="entry name" value="C4-dicrbxl_trns"/>
    <property type="match status" value="1"/>
</dbReference>
<evidence type="ECO:0000256" key="1">
    <source>
        <dbReference type="ARBA" id="ARBA00004429"/>
    </source>
</evidence>
<dbReference type="KEGG" id="ccv:CCV52592_0209"/>
<dbReference type="STRING" id="360105.CCV52592_0209"/>
<dbReference type="NCBIfam" id="NF006927">
    <property type="entry name" value="PRK09412.1"/>
    <property type="match status" value="1"/>
</dbReference>
<feature type="transmembrane region" description="Helical" evidence="10">
    <location>
        <begin position="85"/>
        <end position="111"/>
    </location>
</feature>
<reference evidence="11" key="1">
    <citation type="submission" date="2016-07" db="EMBL/GenBank/DDBJ databases">
        <title>Comparative genomics of the Campylobacter concisus group.</title>
        <authorList>
            <person name="Miller W.G."/>
            <person name="Yee E."/>
            <person name="Chapman M.H."/>
            <person name="Huynh S."/>
            <person name="Bono J.L."/>
            <person name="On S.L.W."/>
            <person name="StLeger J."/>
            <person name="Foster G."/>
            <person name="Parker C.T."/>
        </authorList>
    </citation>
    <scope>NUCLEOTIDE SEQUENCE</scope>
    <source>
        <strain evidence="11">525.92</strain>
    </source>
</reference>
<keyword evidence="8 10" id="KW-0472">Membrane</keyword>
<evidence type="ECO:0000313" key="11">
    <source>
        <dbReference type="EMBL" id="EAU01288.1"/>
    </source>
</evidence>
<evidence type="ECO:0000256" key="6">
    <source>
        <dbReference type="ARBA" id="ARBA00022692"/>
    </source>
</evidence>
<evidence type="ECO:0000256" key="4">
    <source>
        <dbReference type="ARBA" id="ARBA00022475"/>
    </source>
</evidence>
<dbReference type="NCBIfam" id="NF009136">
    <property type="entry name" value="PRK12489.1"/>
    <property type="match status" value="1"/>
</dbReference>
<evidence type="ECO:0000313" key="12">
    <source>
        <dbReference type="Proteomes" id="UP000006380"/>
    </source>
</evidence>